<evidence type="ECO:0000313" key="2">
    <source>
        <dbReference type="Proteomes" id="UP001548189"/>
    </source>
</evidence>
<comment type="caution">
    <text evidence="1">The sequence shown here is derived from an EMBL/GenBank/DDBJ whole genome shotgun (WGS) entry which is preliminary data.</text>
</comment>
<name>A0ABV2BZL4_9GAMM</name>
<keyword evidence="2" id="KW-1185">Reference proteome</keyword>
<dbReference type="RefSeq" id="WP_353897945.1">
    <property type="nucleotide sequence ID" value="NZ_JBEVCJ010000051.1"/>
</dbReference>
<dbReference type="EMBL" id="JBEVCJ010000051">
    <property type="protein sequence ID" value="MET1257361.1"/>
    <property type="molecule type" value="Genomic_DNA"/>
</dbReference>
<proteinExistence type="predicted"/>
<dbReference type="Proteomes" id="UP001548189">
    <property type="component" value="Unassembled WGS sequence"/>
</dbReference>
<evidence type="ECO:0000313" key="1">
    <source>
        <dbReference type="EMBL" id="MET1257361.1"/>
    </source>
</evidence>
<reference evidence="1 2" key="1">
    <citation type="submission" date="2024-06" db="EMBL/GenBank/DDBJ databases">
        <authorList>
            <person name="Li F."/>
        </authorList>
    </citation>
    <scope>NUCLEOTIDE SEQUENCE [LARGE SCALE GENOMIC DNA]</scope>
    <source>
        <strain evidence="1 2">GXAS 311</strain>
    </source>
</reference>
<sequence>MGYQIEAFLNDGKPSLKIYDSKRELLYLSWTYHETPDEHQLPQAIHELFRDLLLLSCKQDIHNIQQFNLTPRQSDNKIRQTVLLF</sequence>
<accession>A0ABV2BZL4</accession>
<gene>
    <name evidence="1" type="ORF">ABVT43_19645</name>
</gene>
<organism evidence="1 2">
    <name type="scientific">Aliikangiella maris</name>
    <dbReference type="NCBI Taxonomy" id="3162458"/>
    <lineage>
        <taxon>Bacteria</taxon>
        <taxon>Pseudomonadati</taxon>
        <taxon>Pseudomonadota</taxon>
        <taxon>Gammaproteobacteria</taxon>
        <taxon>Oceanospirillales</taxon>
        <taxon>Pleioneaceae</taxon>
        <taxon>Aliikangiella</taxon>
    </lineage>
</organism>
<protein>
    <submittedName>
        <fullName evidence="1">Uncharacterized protein</fullName>
    </submittedName>
</protein>